<accession>A0A9P9FEW9</accession>
<dbReference type="InterPro" id="IPR035994">
    <property type="entry name" value="Nucleoside_phosphorylase_sf"/>
</dbReference>
<comment type="caution">
    <text evidence="1">The sequence shown here is derived from an EMBL/GenBank/DDBJ whole genome shotgun (WGS) entry which is preliminary data.</text>
</comment>
<evidence type="ECO:0000313" key="2">
    <source>
        <dbReference type="Proteomes" id="UP000717696"/>
    </source>
</evidence>
<dbReference type="Pfam" id="PF13424">
    <property type="entry name" value="TPR_12"/>
    <property type="match status" value="1"/>
</dbReference>
<evidence type="ECO:0008006" key="3">
    <source>
        <dbReference type="Google" id="ProtNLM"/>
    </source>
</evidence>
<gene>
    <name evidence="1" type="ORF">B0J13DRAFT_644416</name>
</gene>
<dbReference type="InterPro" id="IPR011990">
    <property type="entry name" value="TPR-like_helical_dom_sf"/>
</dbReference>
<dbReference type="GO" id="GO:0009116">
    <property type="term" value="P:nucleoside metabolic process"/>
    <property type="evidence" value="ECO:0007669"/>
    <property type="project" value="InterPro"/>
</dbReference>
<dbReference type="Proteomes" id="UP000717696">
    <property type="component" value="Unassembled WGS sequence"/>
</dbReference>
<sequence length="520" mass="58829">MSQPNDYTVGWICAVSTEYVAAQAFPDEEHEGPEHVSPNDNNDYTLGKIGKHNVVVAVLPDGEYGTSRAASVASDMMHGFPNVKIGLMPQWVLILDNADDLALFGVGSAEETTTLFEYTPRAPTGTILWTSRDEHIVGTLVRSRRGVRVGRMAPDEATELLNMARNVEKSEDVLPLAISQAGGYMRRTSTSVNEYLSMLVKGKQRWEILQETEVDRHRKPNVPKSVVETWAISIDRIRRESEMAYQILHVMAYMDNRNIAFEMVAAASKYMYKGVDKGPEEREVRRAVMRLKEFSFISGEKTGGGERSYEMHKLVQEATRYGFSRGLSGRIEMQKTYGDSSKEGEGEGYFSEIAVRVVDELFPVSKREAWWECEKYMAHAVQRGFLKGCLDFFMNEDGGEREPVDERVLNLRRSMLGEKHPDTISSMAELATTYHAQGRYGEAEPAYIKVLDLQRETLGEKHPDTLHAMHDLAITWKSLGSRNDAFFLMQQCFLCKNLALGSDHPMTETSARFLTTWIER</sequence>
<dbReference type="PANTHER" id="PTHR46082:SF11">
    <property type="entry name" value="AAA+ ATPASE DOMAIN-CONTAINING PROTEIN-RELATED"/>
    <property type="match status" value="1"/>
</dbReference>
<dbReference type="SUPFAM" id="SSF48452">
    <property type="entry name" value="TPR-like"/>
    <property type="match status" value="1"/>
</dbReference>
<protein>
    <recommendedName>
        <fullName evidence="3">Kinesin light chain</fullName>
    </recommendedName>
</protein>
<dbReference type="EMBL" id="JAGMUU010000002">
    <property type="protein sequence ID" value="KAH7160587.1"/>
    <property type="molecule type" value="Genomic_DNA"/>
</dbReference>
<dbReference type="Gene3D" id="1.25.40.10">
    <property type="entry name" value="Tetratricopeptide repeat domain"/>
    <property type="match status" value="1"/>
</dbReference>
<proteinExistence type="predicted"/>
<dbReference type="AlphaFoldDB" id="A0A9P9FEW9"/>
<reference evidence="1" key="1">
    <citation type="journal article" date="2021" name="Nat. Commun.">
        <title>Genetic determinants of endophytism in the Arabidopsis root mycobiome.</title>
        <authorList>
            <person name="Mesny F."/>
            <person name="Miyauchi S."/>
            <person name="Thiergart T."/>
            <person name="Pickel B."/>
            <person name="Atanasova L."/>
            <person name="Karlsson M."/>
            <person name="Huettel B."/>
            <person name="Barry K.W."/>
            <person name="Haridas S."/>
            <person name="Chen C."/>
            <person name="Bauer D."/>
            <person name="Andreopoulos W."/>
            <person name="Pangilinan J."/>
            <person name="LaButti K."/>
            <person name="Riley R."/>
            <person name="Lipzen A."/>
            <person name="Clum A."/>
            <person name="Drula E."/>
            <person name="Henrissat B."/>
            <person name="Kohler A."/>
            <person name="Grigoriev I.V."/>
            <person name="Martin F.M."/>
            <person name="Hacquard S."/>
        </authorList>
    </citation>
    <scope>NUCLEOTIDE SEQUENCE</scope>
    <source>
        <strain evidence="1">MPI-CAGE-AT-0021</strain>
    </source>
</reference>
<dbReference type="InterPro" id="IPR027417">
    <property type="entry name" value="P-loop_NTPase"/>
</dbReference>
<keyword evidence="2" id="KW-1185">Reference proteome</keyword>
<dbReference type="Gene3D" id="3.40.50.1580">
    <property type="entry name" value="Nucleoside phosphorylase domain"/>
    <property type="match status" value="1"/>
</dbReference>
<evidence type="ECO:0000313" key="1">
    <source>
        <dbReference type="EMBL" id="KAH7160587.1"/>
    </source>
</evidence>
<dbReference type="OrthoDB" id="5986190at2759"/>
<dbReference type="InterPro" id="IPR053137">
    <property type="entry name" value="NLR-like"/>
</dbReference>
<dbReference type="SUPFAM" id="SSF52540">
    <property type="entry name" value="P-loop containing nucleoside triphosphate hydrolases"/>
    <property type="match status" value="1"/>
</dbReference>
<organism evidence="1 2">
    <name type="scientific">Dactylonectria estremocensis</name>
    <dbReference type="NCBI Taxonomy" id="1079267"/>
    <lineage>
        <taxon>Eukaryota</taxon>
        <taxon>Fungi</taxon>
        <taxon>Dikarya</taxon>
        <taxon>Ascomycota</taxon>
        <taxon>Pezizomycotina</taxon>
        <taxon>Sordariomycetes</taxon>
        <taxon>Hypocreomycetidae</taxon>
        <taxon>Hypocreales</taxon>
        <taxon>Nectriaceae</taxon>
        <taxon>Dactylonectria</taxon>
    </lineage>
</organism>
<dbReference type="GO" id="GO:0003824">
    <property type="term" value="F:catalytic activity"/>
    <property type="evidence" value="ECO:0007669"/>
    <property type="project" value="InterPro"/>
</dbReference>
<dbReference type="PANTHER" id="PTHR46082">
    <property type="entry name" value="ATP/GTP-BINDING PROTEIN-RELATED"/>
    <property type="match status" value="1"/>
</dbReference>
<name>A0A9P9FEW9_9HYPO</name>